<sequence length="270" mass="29159">MNVVSLGFRTDLMLRRLAGAVITERPSYLAVRTPGNPGFWWGNFVLVDRPFAAGDAGRWADVFAREFPGAAHLALGVDGIDGDAGDAVELARLGLTVEVDTVLTATRLTPPARPPAGATIRPLAGDADWAEAFELRLAAHGEQDASAEYRQYVARKLAEERALCDAGHGAWFGVFVDGRLGASAGLFADGDGDRLGRYQSVETHPDLRRRGLASALVHRLGDWGRGELGVRTLVIVADPDYHAIRLYRALGFTDTEKQVQLYREPPAAEA</sequence>
<feature type="domain" description="N-acetyltransferase" evidence="1">
    <location>
        <begin position="118"/>
        <end position="270"/>
    </location>
</feature>
<dbReference type="HOGENOM" id="CLU_086660_0_0_11"/>
<dbReference type="InParanoid" id="E3J354"/>
<name>E3J354_PSEI1</name>
<gene>
    <name evidence="2" type="ordered locus">FraEuI1c_5015</name>
</gene>
<dbReference type="CDD" id="cd04301">
    <property type="entry name" value="NAT_SF"/>
    <property type="match status" value="1"/>
</dbReference>
<reference evidence="2 3" key="1">
    <citation type="submission" date="2010-10" db="EMBL/GenBank/DDBJ databases">
        <title>Complete sequence of Frankia sp. EuI1c.</title>
        <authorList>
            <consortium name="US DOE Joint Genome Institute"/>
            <person name="Lucas S."/>
            <person name="Copeland A."/>
            <person name="Lapidus A."/>
            <person name="Cheng J.-F."/>
            <person name="Bruce D."/>
            <person name="Goodwin L."/>
            <person name="Pitluck S."/>
            <person name="Chertkov O."/>
            <person name="Detter J.C."/>
            <person name="Han C."/>
            <person name="Tapia R."/>
            <person name="Land M."/>
            <person name="Hauser L."/>
            <person name="Jeffries C."/>
            <person name="Kyrpides N."/>
            <person name="Ivanova N."/>
            <person name="Mikhailova N."/>
            <person name="Beauchemin N."/>
            <person name="Sen A."/>
            <person name="Sur S.A."/>
            <person name="Gtari M."/>
            <person name="Wall L."/>
            <person name="Tisa L."/>
            <person name="Woyke T."/>
        </authorList>
    </citation>
    <scope>NUCLEOTIDE SEQUENCE [LARGE SCALE GENOMIC DNA]</scope>
    <source>
        <strain evidence="3">DSM 45817 / CECT 9037 / EuI1c</strain>
    </source>
</reference>
<dbReference type="KEGG" id="fri:FraEuI1c_5015"/>
<dbReference type="GO" id="GO:0016747">
    <property type="term" value="F:acyltransferase activity, transferring groups other than amino-acyl groups"/>
    <property type="evidence" value="ECO:0007669"/>
    <property type="project" value="InterPro"/>
</dbReference>
<evidence type="ECO:0000313" key="2">
    <source>
        <dbReference type="EMBL" id="ADP83004.1"/>
    </source>
</evidence>
<evidence type="ECO:0000259" key="1">
    <source>
        <dbReference type="PROSITE" id="PS51186"/>
    </source>
</evidence>
<proteinExistence type="predicted"/>
<dbReference type="Proteomes" id="UP000002484">
    <property type="component" value="Chromosome"/>
</dbReference>
<dbReference type="eggNOG" id="COG0456">
    <property type="taxonomic scope" value="Bacteria"/>
</dbReference>
<protein>
    <submittedName>
        <fullName evidence="2">GCN5-related N-acetyltransferase</fullName>
    </submittedName>
</protein>
<dbReference type="Pfam" id="PF00583">
    <property type="entry name" value="Acetyltransf_1"/>
    <property type="match status" value="1"/>
</dbReference>
<dbReference type="SUPFAM" id="SSF55729">
    <property type="entry name" value="Acyl-CoA N-acyltransferases (Nat)"/>
    <property type="match status" value="1"/>
</dbReference>
<dbReference type="AlphaFoldDB" id="E3J354"/>
<organism evidence="2 3">
    <name type="scientific">Pseudofrankia inefficax (strain DSM 45817 / CECT 9037 / DDB 130130 / EuI1c)</name>
    <name type="common">Frankia inefficax</name>
    <dbReference type="NCBI Taxonomy" id="298654"/>
    <lineage>
        <taxon>Bacteria</taxon>
        <taxon>Bacillati</taxon>
        <taxon>Actinomycetota</taxon>
        <taxon>Actinomycetes</taxon>
        <taxon>Frankiales</taxon>
        <taxon>Frankiaceae</taxon>
        <taxon>Pseudofrankia</taxon>
    </lineage>
</organism>
<dbReference type="PROSITE" id="PS51186">
    <property type="entry name" value="GNAT"/>
    <property type="match status" value="1"/>
</dbReference>
<dbReference type="Gene3D" id="3.40.630.30">
    <property type="match status" value="1"/>
</dbReference>
<keyword evidence="2" id="KW-0808">Transferase</keyword>
<dbReference type="InterPro" id="IPR016181">
    <property type="entry name" value="Acyl_CoA_acyltransferase"/>
</dbReference>
<evidence type="ECO:0000313" key="3">
    <source>
        <dbReference type="Proteomes" id="UP000002484"/>
    </source>
</evidence>
<keyword evidence="3" id="KW-1185">Reference proteome</keyword>
<accession>E3J354</accession>
<dbReference type="InterPro" id="IPR000182">
    <property type="entry name" value="GNAT_dom"/>
</dbReference>
<dbReference type="STRING" id="298654.FraEuI1c_5015"/>
<dbReference type="RefSeq" id="WP_013426122.1">
    <property type="nucleotide sequence ID" value="NC_014666.1"/>
</dbReference>
<dbReference type="EMBL" id="CP002299">
    <property type="protein sequence ID" value="ADP83004.1"/>
    <property type="molecule type" value="Genomic_DNA"/>
</dbReference>